<dbReference type="HAMAP" id="MF_00432">
    <property type="entry name" value="Cytb6_f_PetG"/>
    <property type="match status" value="1"/>
</dbReference>
<dbReference type="Pfam" id="PF02529">
    <property type="entry name" value="PetG"/>
    <property type="match status" value="1"/>
</dbReference>
<feature type="transmembrane region" description="Helical" evidence="8">
    <location>
        <begin position="35"/>
        <end position="59"/>
    </location>
</feature>
<dbReference type="GO" id="GO:0009512">
    <property type="term" value="C:cytochrome b6f complex"/>
    <property type="evidence" value="ECO:0007669"/>
    <property type="project" value="InterPro"/>
</dbReference>
<evidence type="ECO:0000256" key="4">
    <source>
        <dbReference type="ARBA" id="ARBA00022982"/>
    </source>
</evidence>
<name>A0A7S4VZT8_9DINO</name>
<evidence type="ECO:0000256" key="6">
    <source>
        <dbReference type="ARBA" id="ARBA00023136"/>
    </source>
</evidence>
<feature type="region of interest" description="Disordered" evidence="7">
    <location>
        <begin position="1"/>
        <end position="26"/>
    </location>
</feature>
<keyword evidence="5 8" id="KW-1133">Transmembrane helix</keyword>
<gene>
    <name evidence="9" type="ORF">AMON00008_LOCUS48584</name>
</gene>
<evidence type="ECO:0000313" key="9">
    <source>
        <dbReference type="EMBL" id="CAE4642128.1"/>
    </source>
</evidence>
<evidence type="ECO:0000256" key="3">
    <source>
        <dbReference type="ARBA" id="ARBA00022692"/>
    </source>
</evidence>
<dbReference type="InterPro" id="IPR036099">
    <property type="entry name" value="Cyt_6/f_cplx_su5_sf"/>
</dbReference>
<dbReference type="EMBL" id="HBNR01068623">
    <property type="protein sequence ID" value="CAE4642128.1"/>
    <property type="molecule type" value="Transcribed_RNA"/>
</dbReference>
<accession>A0A7S4VZT8</accession>
<evidence type="ECO:0000256" key="8">
    <source>
        <dbReference type="SAM" id="Phobius"/>
    </source>
</evidence>
<dbReference type="AlphaFoldDB" id="A0A7S4VZT8"/>
<keyword evidence="2" id="KW-0813">Transport</keyword>
<feature type="transmembrane region" description="Helical" evidence="8">
    <location>
        <begin position="117"/>
        <end position="141"/>
    </location>
</feature>
<sequence>MAQARRHPLGPASPSASGQANPPAMATAMRSSGKALPVLALAALAAMALWASPVLPAFLPVQPQGRGLAAEPAAAAAAAAAAALPTAAQAVPGAGALDVPTEALEAGSSISLAGLTEILMCGIVMGVVPTTILGLLVAAWLQFKKGPTLGL</sequence>
<keyword evidence="4" id="KW-0249">Electron transport</keyword>
<keyword evidence="6 8" id="KW-0472">Membrane</keyword>
<dbReference type="GO" id="GO:0016020">
    <property type="term" value="C:membrane"/>
    <property type="evidence" value="ECO:0007669"/>
    <property type="project" value="UniProtKB-SubCell"/>
</dbReference>
<dbReference type="SUPFAM" id="SSF103446">
    <property type="entry name" value="PetG subunit of the cytochrome b6f complex"/>
    <property type="match status" value="1"/>
</dbReference>
<evidence type="ECO:0000256" key="2">
    <source>
        <dbReference type="ARBA" id="ARBA00022448"/>
    </source>
</evidence>
<reference evidence="9" key="1">
    <citation type="submission" date="2021-01" db="EMBL/GenBank/DDBJ databases">
        <authorList>
            <person name="Corre E."/>
            <person name="Pelletier E."/>
            <person name="Niang G."/>
            <person name="Scheremetjew M."/>
            <person name="Finn R."/>
            <person name="Kale V."/>
            <person name="Holt S."/>
            <person name="Cochrane G."/>
            <person name="Meng A."/>
            <person name="Brown T."/>
            <person name="Cohen L."/>
        </authorList>
    </citation>
    <scope>NUCLEOTIDE SEQUENCE</scope>
    <source>
        <strain evidence="9">CCMP3105</strain>
    </source>
</reference>
<evidence type="ECO:0000256" key="5">
    <source>
        <dbReference type="ARBA" id="ARBA00022989"/>
    </source>
</evidence>
<evidence type="ECO:0000256" key="1">
    <source>
        <dbReference type="ARBA" id="ARBA00004167"/>
    </source>
</evidence>
<dbReference type="InterPro" id="IPR003683">
    <property type="entry name" value="Cyt_6/f_cplx_su5"/>
</dbReference>
<protein>
    <submittedName>
        <fullName evidence="9">Uncharacterized protein</fullName>
    </submittedName>
</protein>
<keyword evidence="3 8" id="KW-0812">Transmembrane</keyword>
<proteinExistence type="inferred from homology"/>
<organism evidence="9">
    <name type="scientific">Alexandrium monilatum</name>
    <dbReference type="NCBI Taxonomy" id="311494"/>
    <lineage>
        <taxon>Eukaryota</taxon>
        <taxon>Sar</taxon>
        <taxon>Alveolata</taxon>
        <taxon>Dinophyceae</taxon>
        <taxon>Gonyaulacales</taxon>
        <taxon>Pyrocystaceae</taxon>
        <taxon>Alexandrium</taxon>
    </lineage>
</organism>
<comment type="subcellular location">
    <subcellularLocation>
        <location evidence="1">Membrane</location>
        <topology evidence="1">Single-pass membrane protein</topology>
    </subcellularLocation>
</comment>
<evidence type="ECO:0000256" key="7">
    <source>
        <dbReference type="SAM" id="MobiDB-lite"/>
    </source>
</evidence>